<keyword evidence="3" id="KW-0812">Transmembrane</keyword>
<dbReference type="PANTHER" id="PTHR30540">
    <property type="entry name" value="OSMOTIC STRESS POTASSIUM TRANSPORTER"/>
    <property type="match status" value="1"/>
</dbReference>
<comment type="subcellular location">
    <subcellularLocation>
        <location evidence="1">Cell membrane</location>
        <topology evidence="1">Multi-pass membrane protein</topology>
    </subcellularLocation>
</comment>
<evidence type="ECO:0000256" key="2">
    <source>
        <dbReference type="ARBA" id="ARBA00008440"/>
    </source>
</evidence>
<reference evidence="5 6" key="1">
    <citation type="submission" date="2017-07" db="EMBL/GenBank/DDBJ databases">
        <title>An improved, manually edited Actinidia chinensis var. chinensis (kiwifruit) genome highlights the challenges associated with draft genomes and gene prediction in plants.</title>
        <authorList>
            <person name="Pilkington S."/>
            <person name="Crowhurst R."/>
            <person name="Hilario E."/>
            <person name="Nardozza S."/>
            <person name="Fraser L."/>
            <person name="Peng Y."/>
            <person name="Gunaseelan K."/>
            <person name="Simpson R."/>
            <person name="Tahir J."/>
            <person name="Deroles S."/>
            <person name="Templeton K."/>
            <person name="Luo Z."/>
            <person name="Davy M."/>
            <person name="Cheng C."/>
            <person name="Mcneilage M."/>
            <person name="Scaglione D."/>
            <person name="Liu Y."/>
            <person name="Zhang Q."/>
            <person name="Datson P."/>
            <person name="De Silva N."/>
            <person name="Gardiner S."/>
            <person name="Bassett H."/>
            <person name="Chagne D."/>
            <person name="Mccallum J."/>
            <person name="Dzierzon H."/>
            <person name="Deng C."/>
            <person name="Wang Y.-Y."/>
            <person name="Barron N."/>
            <person name="Manako K."/>
            <person name="Bowen J."/>
            <person name="Foster T."/>
            <person name="Erridge Z."/>
            <person name="Tiffin H."/>
            <person name="Waite C."/>
            <person name="Davies K."/>
            <person name="Grierson E."/>
            <person name="Laing W."/>
            <person name="Kirk R."/>
            <person name="Chen X."/>
            <person name="Wood M."/>
            <person name="Montefiori M."/>
            <person name="Brummell D."/>
            <person name="Schwinn K."/>
            <person name="Catanach A."/>
            <person name="Fullerton C."/>
            <person name="Li D."/>
            <person name="Meiyalaghan S."/>
            <person name="Nieuwenhuizen N."/>
            <person name="Read N."/>
            <person name="Prakash R."/>
            <person name="Hunter D."/>
            <person name="Zhang H."/>
            <person name="Mckenzie M."/>
            <person name="Knabel M."/>
            <person name="Harris A."/>
            <person name="Allan A."/>
            <person name="Chen A."/>
            <person name="Janssen B."/>
            <person name="Plunkett B."/>
            <person name="Dwamena C."/>
            <person name="Voogd C."/>
            <person name="Leif D."/>
            <person name="Lafferty D."/>
            <person name="Souleyre E."/>
            <person name="Varkonyi-Gasic E."/>
            <person name="Gambi F."/>
            <person name="Hanley J."/>
            <person name="Yao J.-L."/>
            <person name="Cheung J."/>
            <person name="David K."/>
            <person name="Warren B."/>
            <person name="Marsh K."/>
            <person name="Snowden K."/>
            <person name="Lin-Wang K."/>
            <person name="Brian L."/>
            <person name="Martinez-Sanchez M."/>
            <person name="Wang M."/>
            <person name="Ileperuma N."/>
            <person name="Macnee N."/>
            <person name="Campin R."/>
            <person name="Mcatee P."/>
            <person name="Drummond R."/>
            <person name="Espley R."/>
            <person name="Ireland H."/>
            <person name="Wu R."/>
            <person name="Atkinson R."/>
            <person name="Karunairetnam S."/>
            <person name="Bulley S."/>
            <person name="Chunkath S."/>
            <person name="Hanley Z."/>
            <person name="Storey R."/>
            <person name="Thrimawithana A."/>
            <person name="Thomson S."/>
            <person name="David C."/>
            <person name="Testolin R."/>
        </authorList>
    </citation>
    <scope>NUCLEOTIDE SEQUENCE [LARGE SCALE GENOMIC DNA]</scope>
    <source>
        <strain evidence="6">cv. Red5</strain>
        <tissue evidence="5">Young leaf</tissue>
    </source>
</reference>
<dbReference type="STRING" id="1590841.A0A2R6Q8I0"/>
<feature type="transmembrane region" description="Helical" evidence="3">
    <location>
        <begin position="71"/>
        <end position="92"/>
    </location>
</feature>
<dbReference type="OrthoDB" id="1933643at2759"/>
<feature type="transmembrane region" description="Helical" evidence="3">
    <location>
        <begin position="122"/>
        <end position="142"/>
    </location>
</feature>
<dbReference type="InParanoid" id="A0A2R6Q8I0"/>
<evidence type="ECO:0000313" key="6">
    <source>
        <dbReference type="Proteomes" id="UP000241394"/>
    </source>
</evidence>
<organism evidence="5 6">
    <name type="scientific">Actinidia chinensis var. chinensis</name>
    <name type="common">Chinese soft-hair kiwi</name>
    <dbReference type="NCBI Taxonomy" id="1590841"/>
    <lineage>
        <taxon>Eukaryota</taxon>
        <taxon>Viridiplantae</taxon>
        <taxon>Streptophyta</taxon>
        <taxon>Embryophyta</taxon>
        <taxon>Tracheophyta</taxon>
        <taxon>Spermatophyta</taxon>
        <taxon>Magnoliopsida</taxon>
        <taxon>eudicotyledons</taxon>
        <taxon>Gunneridae</taxon>
        <taxon>Pentapetalae</taxon>
        <taxon>asterids</taxon>
        <taxon>Ericales</taxon>
        <taxon>Actinidiaceae</taxon>
        <taxon>Actinidia</taxon>
    </lineage>
</organism>
<protein>
    <submittedName>
        <fullName evidence="5">Potassium transporter like</fullName>
    </submittedName>
</protein>
<keyword evidence="3" id="KW-1133">Transmembrane helix</keyword>
<feature type="transmembrane region" description="Helical" evidence="3">
    <location>
        <begin position="43"/>
        <end position="62"/>
    </location>
</feature>
<dbReference type="PANTHER" id="PTHR30540:SF108">
    <property type="entry name" value="POTASSIUM TRANSPORTER 3"/>
    <property type="match status" value="1"/>
</dbReference>
<dbReference type="InterPro" id="IPR003855">
    <property type="entry name" value="K+_transporter"/>
</dbReference>
<dbReference type="EMBL" id="NKQK01000018">
    <property type="protein sequence ID" value="PSS04219.1"/>
    <property type="molecule type" value="Genomic_DNA"/>
</dbReference>
<dbReference type="Proteomes" id="UP000241394">
    <property type="component" value="Chromosome LG18"/>
</dbReference>
<keyword evidence="3" id="KW-0472">Membrane</keyword>
<accession>A0A2R6Q8I0</accession>
<reference evidence="6" key="2">
    <citation type="journal article" date="2018" name="BMC Genomics">
        <title>A manually annotated Actinidia chinensis var. chinensis (kiwifruit) genome highlights the challenges associated with draft genomes and gene prediction in plants.</title>
        <authorList>
            <person name="Pilkington S.M."/>
            <person name="Crowhurst R."/>
            <person name="Hilario E."/>
            <person name="Nardozza S."/>
            <person name="Fraser L."/>
            <person name="Peng Y."/>
            <person name="Gunaseelan K."/>
            <person name="Simpson R."/>
            <person name="Tahir J."/>
            <person name="Deroles S.C."/>
            <person name="Templeton K."/>
            <person name="Luo Z."/>
            <person name="Davy M."/>
            <person name="Cheng C."/>
            <person name="McNeilage M."/>
            <person name="Scaglione D."/>
            <person name="Liu Y."/>
            <person name="Zhang Q."/>
            <person name="Datson P."/>
            <person name="De Silva N."/>
            <person name="Gardiner S.E."/>
            <person name="Bassett H."/>
            <person name="Chagne D."/>
            <person name="McCallum J."/>
            <person name="Dzierzon H."/>
            <person name="Deng C."/>
            <person name="Wang Y.Y."/>
            <person name="Barron L."/>
            <person name="Manako K."/>
            <person name="Bowen J."/>
            <person name="Foster T.M."/>
            <person name="Erridge Z.A."/>
            <person name="Tiffin H."/>
            <person name="Waite C.N."/>
            <person name="Davies K.M."/>
            <person name="Grierson E.P."/>
            <person name="Laing W.A."/>
            <person name="Kirk R."/>
            <person name="Chen X."/>
            <person name="Wood M."/>
            <person name="Montefiori M."/>
            <person name="Brummell D.A."/>
            <person name="Schwinn K.E."/>
            <person name="Catanach A."/>
            <person name="Fullerton C."/>
            <person name="Li D."/>
            <person name="Meiyalaghan S."/>
            <person name="Nieuwenhuizen N."/>
            <person name="Read N."/>
            <person name="Prakash R."/>
            <person name="Hunter D."/>
            <person name="Zhang H."/>
            <person name="McKenzie M."/>
            <person name="Knabel M."/>
            <person name="Harris A."/>
            <person name="Allan A.C."/>
            <person name="Gleave A."/>
            <person name="Chen A."/>
            <person name="Janssen B.J."/>
            <person name="Plunkett B."/>
            <person name="Ampomah-Dwamena C."/>
            <person name="Voogd C."/>
            <person name="Leif D."/>
            <person name="Lafferty D."/>
            <person name="Souleyre E.J.F."/>
            <person name="Varkonyi-Gasic E."/>
            <person name="Gambi F."/>
            <person name="Hanley J."/>
            <person name="Yao J.L."/>
            <person name="Cheung J."/>
            <person name="David K.M."/>
            <person name="Warren B."/>
            <person name="Marsh K."/>
            <person name="Snowden K.C."/>
            <person name="Lin-Wang K."/>
            <person name="Brian L."/>
            <person name="Martinez-Sanchez M."/>
            <person name="Wang M."/>
            <person name="Ileperuma N."/>
            <person name="Macnee N."/>
            <person name="Campin R."/>
            <person name="McAtee P."/>
            <person name="Drummond R.S.M."/>
            <person name="Espley R.V."/>
            <person name="Ireland H.S."/>
            <person name="Wu R."/>
            <person name="Atkinson R.G."/>
            <person name="Karunairetnam S."/>
            <person name="Bulley S."/>
            <person name="Chunkath S."/>
            <person name="Hanley Z."/>
            <person name="Storey R."/>
            <person name="Thrimawithana A.H."/>
            <person name="Thomson S."/>
            <person name="David C."/>
            <person name="Testolin R."/>
            <person name="Huang H."/>
            <person name="Hellens R.P."/>
            <person name="Schaffer R.J."/>
        </authorList>
    </citation>
    <scope>NUCLEOTIDE SEQUENCE [LARGE SCALE GENOMIC DNA]</scope>
    <source>
        <strain evidence="6">cv. Red5</strain>
    </source>
</reference>
<dbReference type="InterPro" id="IPR053951">
    <property type="entry name" value="K_trans_N"/>
</dbReference>
<comment type="similarity">
    <text evidence="2">Belongs to the HAK/KUP transporter (TC 2.A.72.3) family.</text>
</comment>
<comment type="caution">
    <text evidence="5">The sequence shown here is derived from an EMBL/GenBank/DDBJ whole genome shotgun (WGS) entry which is preliminary data.</text>
</comment>
<keyword evidence="6" id="KW-1185">Reference proteome</keyword>
<evidence type="ECO:0000259" key="4">
    <source>
        <dbReference type="Pfam" id="PF02705"/>
    </source>
</evidence>
<dbReference type="Gramene" id="PSS04219">
    <property type="protein sequence ID" value="PSS04219"/>
    <property type="gene ID" value="CEY00_Acc20061"/>
</dbReference>
<gene>
    <name evidence="5" type="ORF">CEY00_Acc20061</name>
</gene>
<feature type="domain" description="K+ potassium transporter integral membrane" evidence="4">
    <location>
        <begin position="11"/>
        <end position="155"/>
    </location>
</feature>
<dbReference type="AlphaFoldDB" id="A0A2R6Q8I0"/>
<feature type="transmembrane region" description="Helical" evidence="3">
    <location>
        <begin position="12"/>
        <end position="31"/>
    </location>
</feature>
<proteinExistence type="inferred from homology"/>
<evidence type="ECO:0000256" key="3">
    <source>
        <dbReference type="SAM" id="Phobius"/>
    </source>
</evidence>
<dbReference type="GO" id="GO:0005886">
    <property type="term" value="C:plasma membrane"/>
    <property type="evidence" value="ECO:0007669"/>
    <property type="project" value="UniProtKB-SubCell"/>
</dbReference>
<dbReference type="GO" id="GO:0015079">
    <property type="term" value="F:potassium ion transmembrane transporter activity"/>
    <property type="evidence" value="ECO:0007669"/>
    <property type="project" value="InterPro"/>
</dbReference>
<evidence type="ECO:0000313" key="5">
    <source>
        <dbReference type="EMBL" id="PSS04219.1"/>
    </source>
</evidence>
<dbReference type="Pfam" id="PF02705">
    <property type="entry name" value="K_trans"/>
    <property type="match status" value="1"/>
</dbReference>
<name>A0A2R6Q8I0_ACTCC</name>
<evidence type="ECO:0000256" key="1">
    <source>
        <dbReference type="ARBA" id="ARBA00004651"/>
    </source>
</evidence>
<sequence length="255" mass="27984">MLIQQKHRLKVLSGASVPICDGVLTPAISVMSSVKGLQVHSEIFHNHMVVFIACAVLVGLFAMQHRGTHKVAFLFAPIVLPWLLPIAAVGIYNTIHWNPKTYQALSPYYIYQLFRETGKDGLLSLGGILICITGTGAMFTKLGHFTATSIRNDTSLVELAPNRNVYSVALSDMGYQDVHKDDEDFEYHLVTCLAEFIKLEAEGSATIDGSMDCRMAVVRTSEKFGTRLQVIHTEGFAVNVRAGIAQPDPKTPHAV</sequence>